<dbReference type="SFLD" id="SFLDS00001">
    <property type="entry name" value="Enolase"/>
    <property type="match status" value="1"/>
</dbReference>
<keyword evidence="2" id="KW-0479">Metal-binding</keyword>
<proteinExistence type="predicted"/>
<dbReference type="InterPro" id="IPR036849">
    <property type="entry name" value="Enolase-like_C_sf"/>
</dbReference>
<gene>
    <name evidence="5" type="ORF">CC1G_02516</name>
</gene>
<dbReference type="InParanoid" id="A8NBQ6"/>
<name>A8NBQ6_COPC7</name>
<evidence type="ECO:0000256" key="1">
    <source>
        <dbReference type="ARBA" id="ARBA00001946"/>
    </source>
</evidence>
<dbReference type="InterPro" id="IPR029065">
    <property type="entry name" value="Enolase_C-like"/>
</dbReference>
<dbReference type="RefSeq" id="XP_001832254.2">
    <property type="nucleotide sequence ID" value="XM_001832202.2"/>
</dbReference>
<organism evidence="5 6">
    <name type="scientific">Coprinopsis cinerea (strain Okayama-7 / 130 / ATCC MYA-4618 / FGSC 9003)</name>
    <name type="common">Inky cap fungus</name>
    <name type="synonym">Hormographiella aspergillata</name>
    <dbReference type="NCBI Taxonomy" id="240176"/>
    <lineage>
        <taxon>Eukaryota</taxon>
        <taxon>Fungi</taxon>
        <taxon>Dikarya</taxon>
        <taxon>Basidiomycota</taxon>
        <taxon>Agaricomycotina</taxon>
        <taxon>Agaricomycetes</taxon>
        <taxon>Agaricomycetidae</taxon>
        <taxon>Agaricales</taxon>
        <taxon>Agaricineae</taxon>
        <taxon>Psathyrellaceae</taxon>
        <taxon>Coprinopsis</taxon>
    </lineage>
</organism>
<evidence type="ECO:0000256" key="3">
    <source>
        <dbReference type="ARBA" id="ARBA00022842"/>
    </source>
</evidence>
<comment type="caution">
    <text evidence="5">The sequence shown here is derived from an EMBL/GenBank/DDBJ whole genome shotgun (WGS) entry which is preliminary data.</text>
</comment>
<dbReference type="OMA" id="SGAIDVC"/>
<accession>A8NBQ6</accession>
<dbReference type="STRING" id="240176.A8NBQ6"/>
<dbReference type="SMART" id="SM00922">
    <property type="entry name" value="MR_MLE"/>
    <property type="match status" value="1"/>
</dbReference>
<dbReference type="InterPro" id="IPR018110">
    <property type="entry name" value="Mandel_Rmase/mucon_lact_enz_CS"/>
</dbReference>
<dbReference type="EMBL" id="AACS02000009">
    <property type="protein sequence ID" value="EAU89627.2"/>
    <property type="molecule type" value="Genomic_DNA"/>
</dbReference>
<keyword evidence="3" id="KW-0460">Magnesium</keyword>
<protein>
    <submittedName>
        <fullName evidence="5">Mandelate racemase/muconate lactonizing enzyme</fullName>
    </submittedName>
</protein>
<dbReference type="PANTHER" id="PTHR13794">
    <property type="entry name" value="ENOLASE SUPERFAMILY, MANDELATE RACEMASE"/>
    <property type="match status" value="1"/>
</dbReference>
<reference evidence="5 6" key="1">
    <citation type="journal article" date="2010" name="Proc. Natl. Acad. Sci. U.S.A.">
        <title>Insights into evolution of multicellular fungi from the assembled chromosomes of the mushroom Coprinopsis cinerea (Coprinus cinereus).</title>
        <authorList>
            <person name="Stajich J.E."/>
            <person name="Wilke S.K."/>
            <person name="Ahren D."/>
            <person name="Au C.H."/>
            <person name="Birren B.W."/>
            <person name="Borodovsky M."/>
            <person name="Burns C."/>
            <person name="Canback B."/>
            <person name="Casselton L.A."/>
            <person name="Cheng C.K."/>
            <person name="Deng J."/>
            <person name="Dietrich F.S."/>
            <person name="Fargo D.C."/>
            <person name="Farman M.L."/>
            <person name="Gathman A.C."/>
            <person name="Goldberg J."/>
            <person name="Guigo R."/>
            <person name="Hoegger P.J."/>
            <person name="Hooker J.B."/>
            <person name="Huggins A."/>
            <person name="James T.Y."/>
            <person name="Kamada T."/>
            <person name="Kilaru S."/>
            <person name="Kodira C."/>
            <person name="Kues U."/>
            <person name="Kupfer D."/>
            <person name="Kwan H.S."/>
            <person name="Lomsadze A."/>
            <person name="Li W."/>
            <person name="Lilly W.W."/>
            <person name="Ma L.J."/>
            <person name="Mackey A.J."/>
            <person name="Manning G."/>
            <person name="Martin F."/>
            <person name="Muraguchi H."/>
            <person name="Natvig D.O."/>
            <person name="Palmerini H."/>
            <person name="Ramesh M.A."/>
            <person name="Rehmeyer C.J."/>
            <person name="Roe B.A."/>
            <person name="Shenoy N."/>
            <person name="Stanke M."/>
            <person name="Ter-Hovhannisyan V."/>
            <person name="Tunlid A."/>
            <person name="Velagapudi R."/>
            <person name="Vision T.J."/>
            <person name="Zeng Q."/>
            <person name="Zolan M.E."/>
            <person name="Pukkila P.J."/>
        </authorList>
    </citation>
    <scope>NUCLEOTIDE SEQUENCE [LARGE SCALE GENOMIC DNA]</scope>
    <source>
        <strain evidence="6">Okayama-7 / 130 / ATCC MYA-4618 / FGSC 9003</strain>
    </source>
</reference>
<dbReference type="KEGG" id="cci:CC1G_02516"/>
<dbReference type="InterPro" id="IPR013342">
    <property type="entry name" value="Mandelate_racemase_C"/>
</dbReference>
<dbReference type="GO" id="GO:0016836">
    <property type="term" value="F:hydro-lyase activity"/>
    <property type="evidence" value="ECO:0007669"/>
    <property type="project" value="TreeGrafter"/>
</dbReference>
<evidence type="ECO:0000256" key="2">
    <source>
        <dbReference type="ARBA" id="ARBA00022723"/>
    </source>
</evidence>
<dbReference type="Pfam" id="PF02746">
    <property type="entry name" value="MR_MLE_N"/>
    <property type="match status" value="1"/>
</dbReference>
<comment type="cofactor">
    <cofactor evidence="1">
        <name>Mg(2+)</name>
        <dbReference type="ChEBI" id="CHEBI:18420"/>
    </cofactor>
</comment>
<evidence type="ECO:0000313" key="6">
    <source>
        <dbReference type="Proteomes" id="UP000001861"/>
    </source>
</evidence>
<dbReference type="Gene3D" id="3.30.390.10">
    <property type="entry name" value="Enolase-like, N-terminal domain"/>
    <property type="match status" value="1"/>
</dbReference>
<dbReference type="SUPFAM" id="SSF51604">
    <property type="entry name" value="Enolase C-terminal domain-like"/>
    <property type="match status" value="1"/>
</dbReference>
<dbReference type="GeneID" id="6008738"/>
<dbReference type="HOGENOM" id="CLU_030273_2_0_1"/>
<dbReference type="GO" id="GO:0016052">
    <property type="term" value="P:carbohydrate catabolic process"/>
    <property type="evidence" value="ECO:0007669"/>
    <property type="project" value="TreeGrafter"/>
</dbReference>
<dbReference type="InterPro" id="IPR029017">
    <property type="entry name" value="Enolase-like_N"/>
</dbReference>
<dbReference type="InterPro" id="IPR046945">
    <property type="entry name" value="RHMD-like"/>
</dbReference>
<dbReference type="Proteomes" id="UP000001861">
    <property type="component" value="Unassembled WGS sequence"/>
</dbReference>
<dbReference type="InterPro" id="IPR013341">
    <property type="entry name" value="Mandelate_racemase_N_dom"/>
</dbReference>
<dbReference type="SFLD" id="SFLDG00179">
    <property type="entry name" value="mandelate_racemase"/>
    <property type="match status" value="1"/>
</dbReference>
<dbReference type="PANTHER" id="PTHR13794:SF58">
    <property type="entry name" value="MITOCHONDRIAL ENOLASE SUPERFAMILY MEMBER 1"/>
    <property type="match status" value="1"/>
</dbReference>
<evidence type="ECO:0000313" key="5">
    <source>
        <dbReference type="EMBL" id="EAU89627.2"/>
    </source>
</evidence>
<evidence type="ECO:0000259" key="4">
    <source>
        <dbReference type="SMART" id="SM00922"/>
    </source>
</evidence>
<dbReference type="SUPFAM" id="SSF54826">
    <property type="entry name" value="Enolase N-terminal domain-like"/>
    <property type="match status" value="1"/>
</dbReference>
<dbReference type="Pfam" id="PF13378">
    <property type="entry name" value="MR_MLE_C"/>
    <property type="match status" value="1"/>
</dbReference>
<dbReference type="eggNOG" id="ENOG502QU7C">
    <property type="taxonomic scope" value="Eukaryota"/>
</dbReference>
<dbReference type="GO" id="GO:0000287">
    <property type="term" value="F:magnesium ion binding"/>
    <property type="evidence" value="ECO:0007669"/>
    <property type="project" value="TreeGrafter"/>
</dbReference>
<sequence length="466" mass="51319">MVKITGFATHDVRFPTSLTGDGTDAMNTDCDYSSAYVTLFTDSDLVGHGMTFTIGRGNDIVCTAIQEVSKRLVDKDVDELFLDMGKTWDYLMADPQLRWIGPEKGVIHIATGAVNNALWDMYARSRKKPLWKLIADFTPEELVRSATFRYISDVITKEEAIALVTAKQAGKAEREKTVREIGYPAYVTSAGWLGYSDEKIAQLTNEAVAGGFNHFKMKVGANQADDIRRGKLIRSIIDDPQYLPAGASQRDPYGEALKGKNAGPTGAVLMIDANQVWDVDQAIDYVKGLSEIKPWFIEEPTAPDDILGHAAIRKALKPHGIGVATGEHAHNRMVFKQFLQADAIDVAQIDSCRLAGVTEVLSVLLMAAKFGVLVCPHAGGVGLCEYVIHLSLIDYICISGSMERNVLEYVDHLHEHFVNPCSINAQGRYNVPVNPDEGYSIEMHKESIATYEWPNGSYWASRNAGN</sequence>
<dbReference type="VEuPathDB" id="FungiDB:CC1G_02516"/>
<keyword evidence="6" id="KW-1185">Reference proteome</keyword>
<feature type="domain" description="Mandelate racemase/muconate lactonizing enzyme C-terminal" evidence="4">
    <location>
        <begin position="197"/>
        <end position="319"/>
    </location>
</feature>
<dbReference type="AlphaFoldDB" id="A8NBQ6"/>
<dbReference type="GO" id="GO:0009063">
    <property type="term" value="P:amino acid catabolic process"/>
    <property type="evidence" value="ECO:0007669"/>
    <property type="project" value="InterPro"/>
</dbReference>
<dbReference type="PROSITE" id="PS00909">
    <property type="entry name" value="MR_MLE_2"/>
    <property type="match status" value="1"/>
</dbReference>
<dbReference type="OrthoDB" id="14161at2759"/>
<dbReference type="Gene3D" id="3.20.20.120">
    <property type="entry name" value="Enolase-like C-terminal domain"/>
    <property type="match status" value="1"/>
</dbReference>